<dbReference type="InterPro" id="IPR043128">
    <property type="entry name" value="Rev_trsase/Diguanyl_cyclase"/>
</dbReference>
<evidence type="ECO:0000259" key="5">
    <source>
        <dbReference type="PROSITE" id="PS50887"/>
    </source>
</evidence>
<dbReference type="InterPro" id="IPR029787">
    <property type="entry name" value="Nucleotide_cyclase"/>
</dbReference>
<dbReference type="GO" id="GO:0003824">
    <property type="term" value="F:catalytic activity"/>
    <property type="evidence" value="ECO:0007669"/>
    <property type="project" value="UniProtKB-ARBA"/>
</dbReference>
<evidence type="ECO:0000256" key="2">
    <source>
        <dbReference type="SAM" id="MobiDB-lite"/>
    </source>
</evidence>
<dbReference type="PROSITE" id="PS50885">
    <property type="entry name" value="HAMP"/>
    <property type="match status" value="1"/>
</dbReference>
<dbReference type="GO" id="GO:0007165">
    <property type="term" value="P:signal transduction"/>
    <property type="evidence" value="ECO:0007669"/>
    <property type="project" value="InterPro"/>
</dbReference>
<dbReference type="CDD" id="cd06225">
    <property type="entry name" value="HAMP"/>
    <property type="match status" value="1"/>
</dbReference>
<dbReference type="CDD" id="cd01949">
    <property type="entry name" value="GGDEF"/>
    <property type="match status" value="1"/>
</dbReference>
<evidence type="ECO:0000256" key="1">
    <source>
        <dbReference type="ARBA" id="ARBA00001946"/>
    </source>
</evidence>
<dbReference type="SUPFAM" id="SSF55073">
    <property type="entry name" value="Nucleotide cyclase"/>
    <property type="match status" value="1"/>
</dbReference>
<dbReference type="SMART" id="SM00267">
    <property type="entry name" value="GGDEF"/>
    <property type="match status" value="1"/>
</dbReference>
<accession>A0A5J6WUR0</accession>
<dbReference type="PANTHER" id="PTHR46663:SF2">
    <property type="entry name" value="GGDEF DOMAIN-CONTAINING PROTEIN"/>
    <property type="match status" value="1"/>
</dbReference>
<feature type="transmembrane region" description="Helical" evidence="3">
    <location>
        <begin position="145"/>
        <end position="170"/>
    </location>
</feature>
<dbReference type="Gene3D" id="6.10.340.10">
    <property type="match status" value="1"/>
</dbReference>
<evidence type="ECO:0000256" key="3">
    <source>
        <dbReference type="SAM" id="Phobius"/>
    </source>
</evidence>
<comment type="cofactor">
    <cofactor evidence="1">
        <name>Mg(2+)</name>
        <dbReference type="ChEBI" id="CHEBI:18420"/>
    </cofactor>
</comment>
<feature type="compositionally biased region" description="Basic and acidic residues" evidence="2">
    <location>
        <begin position="422"/>
        <end position="431"/>
    </location>
</feature>
<reference evidence="6 7" key="1">
    <citation type="submission" date="2019-05" db="EMBL/GenBank/DDBJ databases">
        <title>OXA-830, a novel chromosomally encoded expanded-spectrum class D beta-lactamase in Aeromonas simiae.</title>
        <authorList>
            <person name="Zhou W."/>
            <person name="Chen Q."/>
        </authorList>
    </citation>
    <scope>NUCLEOTIDE SEQUENCE [LARGE SCALE GENOMIC DNA]</scope>
    <source>
        <strain evidence="6 7">A6</strain>
    </source>
</reference>
<keyword evidence="3" id="KW-1133">Transmembrane helix</keyword>
<dbReference type="InterPro" id="IPR033417">
    <property type="entry name" value="CHASE8"/>
</dbReference>
<feature type="transmembrane region" description="Helical" evidence="3">
    <location>
        <begin position="20"/>
        <end position="38"/>
    </location>
</feature>
<dbReference type="PROSITE" id="PS50887">
    <property type="entry name" value="GGDEF"/>
    <property type="match status" value="1"/>
</dbReference>
<dbReference type="PANTHER" id="PTHR46663">
    <property type="entry name" value="DIGUANYLATE CYCLASE DGCT-RELATED"/>
    <property type="match status" value="1"/>
</dbReference>
<dbReference type="RefSeq" id="WP_193004324.1">
    <property type="nucleotide sequence ID" value="NZ_CP040449.1"/>
</dbReference>
<feature type="domain" description="HAMP" evidence="4">
    <location>
        <begin position="176"/>
        <end position="229"/>
    </location>
</feature>
<dbReference type="NCBIfam" id="TIGR00254">
    <property type="entry name" value="GGDEF"/>
    <property type="match status" value="1"/>
</dbReference>
<dbReference type="InterPro" id="IPR052163">
    <property type="entry name" value="DGC-Regulatory_Protein"/>
</dbReference>
<dbReference type="FunFam" id="3.30.70.270:FF:000001">
    <property type="entry name" value="Diguanylate cyclase domain protein"/>
    <property type="match status" value="1"/>
</dbReference>
<dbReference type="AlphaFoldDB" id="A0A5J6WUR0"/>
<dbReference type="Gene3D" id="3.30.70.270">
    <property type="match status" value="1"/>
</dbReference>
<name>A0A5J6WUR0_9GAMM</name>
<sequence>MNHSVSLHTLLRRANLGSMAMAVGLATIGLTLAALWALRGYAVHNLELVARSISYTTEAAVVFGDREAALGMVREIARREEVSDVMLRLPDGSEFVHWRRPNRSNFDALSRQLAGWILPKQISMPIHSEERVVATLDLEAHGTTLLTFTIIVMIAIIGCLLISGGGAYVVSQRTQLHILGPLQQLAKLAHEVRRKRDFSQRLPSTSIAELDQLNEDFNALLGELERWQSWQEEVHATLRHQATHDNLTGLANRALLEECMEQALARCRSEQRPLCLLYMDCNRFKLINDTYGHAAGDAVLVTIAERLRTTLPASALPSRLGGDEFAILLQGEDAAMASQLVEALHQVMAQGITLPDGRSLVATLSIGHSHCPPVLRDIDELMREADEEMYRAKQAARNNKGVHHQTKQDDTAYAAATMDRPSGTERVPESS</sequence>
<dbReference type="KEGG" id="asim:FE240_09260"/>
<evidence type="ECO:0000313" key="6">
    <source>
        <dbReference type="EMBL" id="QFI54856.1"/>
    </source>
</evidence>
<dbReference type="Pfam" id="PF00990">
    <property type="entry name" value="GGDEF"/>
    <property type="match status" value="1"/>
</dbReference>
<keyword evidence="7" id="KW-1185">Reference proteome</keyword>
<proteinExistence type="predicted"/>
<protein>
    <submittedName>
        <fullName evidence="6">Diguanylate cyclase</fullName>
    </submittedName>
</protein>
<dbReference type="EMBL" id="CP040449">
    <property type="protein sequence ID" value="QFI54856.1"/>
    <property type="molecule type" value="Genomic_DNA"/>
</dbReference>
<organism evidence="6 7">
    <name type="scientific">Aeromonas simiae</name>
    <dbReference type="NCBI Taxonomy" id="218936"/>
    <lineage>
        <taxon>Bacteria</taxon>
        <taxon>Pseudomonadati</taxon>
        <taxon>Pseudomonadota</taxon>
        <taxon>Gammaproteobacteria</taxon>
        <taxon>Aeromonadales</taxon>
        <taxon>Aeromonadaceae</taxon>
        <taxon>Aeromonas</taxon>
    </lineage>
</organism>
<feature type="domain" description="GGDEF" evidence="5">
    <location>
        <begin position="272"/>
        <end position="405"/>
    </location>
</feature>
<dbReference type="SMART" id="SM00304">
    <property type="entry name" value="HAMP"/>
    <property type="match status" value="1"/>
</dbReference>
<gene>
    <name evidence="6" type="ORF">FE240_09260</name>
</gene>
<dbReference type="InterPro" id="IPR000160">
    <property type="entry name" value="GGDEF_dom"/>
</dbReference>
<dbReference type="InterPro" id="IPR003660">
    <property type="entry name" value="HAMP_dom"/>
</dbReference>
<keyword evidence="3" id="KW-0472">Membrane</keyword>
<dbReference type="Pfam" id="PF00672">
    <property type="entry name" value="HAMP"/>
    <property type="match status" value="1"/>
</dbReference>
<dbReference type="Pfam" id="PF17152">
    <property type="entry name" value="CHASE8"/>
    <property type="match status" value="1"/>
</dbReference>
<evidence type="ECO:0000259" key="4">
    <source>
        <dbReference type="PROSITE" id="PS50885"/>
    </source>
</evidence>
<feature type="region of interest" description="Disordered" evidence="2">
    <location>
        <begin position="392"/>
        <end position="431"/>
    </location>
</feature>
<dbReference type="GO" id="GO:0016020">
    <property type="term" value="C:membrane"/>
    <property type="evidence" value="ECO:0007669"/>
    <property type="project" value="InterPro"/>
</dbReference>
<dbReference type="Proteomes" id="UP000594034">
    <property type="component" value="Chromosome"/>
</dbReference>
<keyword evidence="3" id="KW-0812">Transmembrane</keyword>
<evidence type="ECO:0000313" key="7">
    <source>
        <dbReference type="Proteomes" id="UP000594034"/>
    </source>
</evidence>